<comment type="caution">
    <text evidence="5">The sequence shown here is derived from an EMBL/GenBank/DDBJ whole genome shotgun (WGS) entry which is preliminary data.</text>
</comment>
<dbReference type="PANTHER" id="PTHR43630:SF1">
    <property type="entry name" value="POLY-BETA-1,6-N-ACETYL-D-GLUCOSAMINE SYNTHASE"/>
    <property type="match status" value="1"/>
</dbReference>
<dbReference type="EMBL" id="VRSV01000001">
    <property type="protein sequence ID" value="TXK13188.1"/>
    <property type="molecule type" value="Genomic_DNA"/>
</dbReference>
<dbReference type="Gene3D" id="3.90.550.10">
    <property type="entry name" value="Spore Coat Polysaccharide Biosynthesis Protein SpsA, Chain A"/>
    <property type="match status" value="1"/>
</dbReference>
<dbReference type="AlphaFoldDB" id="A0A5C8I289"/>
<dbReference type="Pfam" id="PF13641">
    <property type="entry name" value="Glyco_tranf_2_3"/>
    <property type="match status" value="1"/>
</dbReference>
<dbReference type="InterPro" id="IPR029044">
    <property type="entry name" value="Nucleotide-diphossugar_trans"/>
</dbReference>
<name>A0A5C8I289_9MICO</name>
<evidence type="ECO:0000256" key="4">
    <source>
        <dbReference type="SAM" id="Phobius"/>
    </source>
</evidence>
<dbReference type="PANTHER" id="PTHR43630">
    <property type="entry name" value="POLY-BETA-1,6-N-ACETYL-D-GLUCOSAMINE SYNTHASE"/>
    <property type="match status" value="1"/>
</dbReference>
<dbReference type="SUPFAM" id="SSF53448">
    <property type="entry name" value="Nucleotide-diphospho-sugar transferases"/>
    <property type="match status" value="1"/>
</dbReference>
<feature type="transmembrane region" description="Helical" evidence="4">
    <location>
        <begin position="346"/>
        <end position="367"/>
    </location>
</feature>
<evidence type="ECO:0000313" key="6">
    <source>
        <dbReference type="Proteomes" id="UP000321034"/>
    </source>
</evidence>
<gene>
    <name evidence="5" type="ORF">FVP77_07140</name>
</gene>
<evidence type="ECO:0000256" key="3">
    <source>
        <dbReference type="ARBA" id="ARBA00022679"/>
    </source>
</evidence>
<accession>A0A5C8I289</accession>
<evidence type="ECO:0000256" key="2">
    <source>
        <dbReference type="ARBA" id="ARBA00022676"/>
    </source>
</evidence>
<reference evidence="5 6" key="1">
    <citation type="submission" date="2019-08" db="EMBL/GenBank/DDBJ databases">
        <authorList>
            <person name="Dong K."/>
        </authorList>
    </citation>
    <scope>NUCLEOTIDE SEQUENCE [LARGE SCALE GENOMIC DNA]</scope>
    <source>
        <strain evidence="5 6">JCM14558</strain>
    </source>
</reference>
<keyword evidence="2" id="KW-0328">Glycosyltransferase</keyword>
<proteinExistence type="inferred from homology"/>
<comment type="similarity">
    <text evidence="1">Belongs to the glycosyltransferase 2 family.</text>
</comment>
<evidence type="ECO:0000256" key="1">
    <source>
        <dbReference type="ARBA" id="ARBA00006739"/>
    </source>
</evidence>
<dbReference type="RefSeq" id="WP_147893865.1">
    <property type="nucleotide sequence ID" value="NZ_BAAANR010000001.1"/>
</dbReference>
<feature type="transmembrane region" description="Helical" evidence="4">
    <location>
        <begin position="293"/>
        <end position="326"/>
    </location>
</feature>
<organism evidence="5 6">
    <name type="scientific">Microbacterium hatanonis</name>
    <dbReference type="NCBI Taxonomy" id="404366"/>
    <lineage>
        <taxon>Bacteria</taxon>
        <taxon>Bacillati</taxon>
        <taxon>Actinomycetota</taxon>
        <taxon>Actinomycetes</taxon>
        <taxon>Micrococcales</taxon>
        <taxon>Microbacteriaceae</taxon>
        <taxon>Microbacterium</taxon>
    </lineage>
</organism>
<sequence length="434" mass="46416">MDAVWITVVVVAIVGLSTVIWSVSGLARLVAAASSRPLHPRPHAFHPSDVAVIIAAHNEQLVIEDTIRNASGLVTIDHVFVVSDGSTDETVLRARTCGASVLEVAPNRGKAGAIALGIDEFRIAERFDVLVLLDADTRLRPDYLSTGLPLFDDTGVVAVAGRATSHPRAGGSWVARLLTTYRERTYVCTQYLQKFGQAARCINAVTIVPGFASMYRTAILGDIDIVARGLSIEDFNMTFEVHRKRLGRIAFHPGKAIAETQDPVVLGDYARQMKRWSLGFWQTVRRHGLHPGLFWSSLALFVTEVLVSSVVLALILPVLAVAAVALALSGLPDPVGATARDVSGVIPLAVLAAGFVISDVMLTLVAAALTRRRPSPSAVLFPFLRVLDAWMCLLGLAAAFGHPSDGRWRSPERRDMADGAENAGATAAAAAVTR</sequence>
<dbReference type="CDD" id="cd06423">
    <property type="entry name" value="CESA_like"/>
    <property type="match status" value="1"/>
</dbReference>
<feature type="transmembrane region" description="Helical" evidence="4">
    <location>
        <begin position="379"/>
        <end position="400"/>
    </location>
</feature>
<keyword evidence="4" id="KW-0472">Membrane</keyword>
<protein>
    <submittedName>
        <fullName evidence="5">Glycosyltransferase family 2 protein</fullName>
    </submittedName>
</protein>
<feature type="transmembrane region" description="Helical" evidence="4">
    <location>
        <begin position="6"/>
        <end position="31"/>
    </location>
</feature>
<keyword evidence="4" id="KW-1133">Transmembrane helix</keyword>
<keyword evidence="6" id="KW-1185">Reference proteome</keyword>
<keyword evidence="4" id="KW-0812">Transmembrane</keyword>
<evidence type="ECO:0000313" key="5">
    <source>
        <dbReference type="EMBL" id="TXK13188.1"/>
    </source>
</evidence>
<dbReference type="OrthoDB" id="9797391at2"/>
<dbReference type="Proteomes" id="UP000321034">
    <property type="component" value="Unassembled WGS sequence"/>
</dbReference>
<keyword evidence="3 5" id="KW-0808">Transferase</keyword>
<dbReference type="GO" id="GO:0016757">
    <property type="term" value="F:glycosyltransferase activity"/>
    <property type="evidence" value="ECO:0007669"/>
    <property type="project" value="UniProtKB-KW"/>
</dbReference>